<dbReference type="SUPFAM" id="SSF53850">
    <property type="entry name" value="Periplasmic binding protein-like II"/>
    <property type="match status" value="1"/>
</dbReference>
<keyword evidence="3 4" id="KW-0732">Signal</keyword>
<dbReference type="CDD" id="cd08498">
    <property type="entry name" value="PBP2_NikA_DppA_OppA_like_2"/>
    <property type="match status" value="1"/>
</dbReference>
<dbReference type="GO" id="GO:1904680">
    <property type="term" value="F:peptide transmembrane transporter activity"/>
    <property type="evidence" value="ECO:0007669"/>
    <property type="project" value="TreeGrafter"/>
</dbReference>
<evidence type="ECO:0000256" key="3">
    <source>
        <dbReference type="ARBA" id="ARBA00022729"/>
    </source>
</evidence>
<name>A0A2N0Z781_9BACI</name>
<dbReference type="PANTHER" id="PTHR30290:SF9">
    <property type="entry name" value="OLIGOPEPTIDE-BINDING PROTEIN APPA"/>
    <property type="match status" value="1"/>
</dbReference>
<evidence type="ECO:0000256" key="1">
    <source>
        <dbReference type="ARBA" id="ARBA00005695"/>
    </source>
</evidence>
<sequence>MKIRLSNTRSFLILIAMMTMLFITACSSNSSTKVDNNEEADGSSKTIKVGLSGTILTFDPQNNGSLGSPIMNIYDTLFRMNDKGEFLPHLVSEYKRTNDTTWEFTLNHGIKFHNGEELTSEDVKFTLDRVMNDESLLENSRFVTIKEVKVKDDFNFEIITNEPDPTLLNRLGMMGASILPKDYIDKNGIDYFLQHPIGSGPYQIKEYLVDNQLTLQKFNDYFRGDVSNWDEAVLRILPEAATRVNELLTGGVDFIQEVPPAEWTRINDNKGTKVIEADSSQVMSLIVNQNKQFPTSDPKVRQAIDYAIDNKAIVENLFQGNGTPTRTSIVPGTAGLNEDLYNTYRYDLEKSKQLLKEAGYDKGNPLELTFQVPQGRYLMDAELGQIIAGMLEEAGIKVNIQILENSKYVEIRNSGKNDALMLVGYGNSMFDPYLPLDSFHSERYPERLGYKNQKVDKLLDSAISNLNTAERMEQYKEIQQIVAEELPYIYLYQEQYYNAVNEKVEFNPPINKDILVEDMKKKE</sequence>
<dbReference type="PROSITE" id="PS51257">
    <property type="entry name" value="PROKAR_LIPOPROTEIN"/>
    <property type="match status" value="1"/>
</dbReference>
<dbReference type="Proteomes" id="UP000233375">
    <property type="component" value="Unassembled WGS sequence"/>
</dbReference>
<dbReference type="Gene3D" id="3.90.76.10">
    <property type="entry name" value="Dipeptide-binding Protein, Domain 1"/>
    <property type="match status" value="1"/>
</dbReference>
<evidence type="ECO:0000259" key="5">
    <source>
        <dbReference type="Pfam" id="PF00496"/>
    </source>
</evidence>
<gene>
    <name evidence="6" type="ORF">CWS01_02365</name>
</gene>
<evidence type="ECO:0000313" key="6">
    <source>
        <dbReference type="EMBL" id="PKG25343.1"/>
    </source>
</evidence>
<evidence type="ECO:0000313" key="7">
    <source>
        <dbReference type="Proteomes" id="UP000233375"/>
    </source>
</evidence>
<dbReference type="GO" id="GO:0043190">
    <property type="term" value="C:ATP-binding cassette (ABC) transporter complex"/>
    <property type="evidence" value="ECO:0007669"/>
    <property type="project" value="InterPro"/>
</dbReference>
<comment type="caution">
    <text evidence="6">The sequence shown here is derived from an EMBL/GenBank/DDBJ whole genome shotgun (WGS) entry which is preliminary data.</text>
</comment>
<organism evidence="6 7">
    <name type="scientific">Niallia nealsonii</name>
    <dbReference type="NCBI Taxonomy" id="115979"/>
    <lineage>
        <taxon>Bacteria</taxon>
        <taxon>Bacillati</taxon>
        <taxon>Bacillota</taxon>
        <taxon>Bacilli</taxon>
        <taxon>Bacillales</taxon>
        <taxon>Bacillaceae</taxon>
        <taxon>Niallia</taxon>
    </lineage>
</organism>
<accession>A0A2N0Z781</accession>
<dbReference type="GO" id="GO:0015833">
    <property type="term" value="P:peptide transport"/>
    <property type="evidence" value="ECO:0007669"/>
    <property type="project" value="TreeGrafter"/>
</dbReference>
<dbReference type="OrthoDB" id="9796817at2"/>
<keyword evidence="7" id="KW-1185">Reference proteome</keyword>
<dbReference type="InterPro" id="IPR039424">
    <property type="entry name" value="SBP_5"/>
</dbReference>
<dbReference type="EMBL" id="PISE01000004">
    <property type="protein sequence ID" value="PKG25343.1"/>
    <property type="molecule type" value="Genomic_DNA"/>
</dbReference>
<dbReference type="InterPro" id="IPR030678">
    <property type="entry name" value="Peptide/Ni-bd"/>
</dbReference>
<comment type="similarity">
    <text evidence="1">Belongs to the bacterial solute-binding protein 5 family.</text>
</comment>
<dbReference type="Gene3D" id="3.10.105.10">
    <property type="entry name" value="Dipeptide-binding Protein, Domain 3"/>
    <property type="match status" value="1"/>
</dbReference>
<proteinExistence type="inferred from homology"/>
<dbReference type="RefSeq" id="WP_101175448.1">
    <property type="nucleotide sequence ID" value="NZ_PISE01000004.1"/>
</dbReference>
<dbReference type="Gene3D" id="3.40.190.10">
    <property type="entry name" value="Periplasmic binding protein-like II"/>
    <property type="match status" value="1"/>
</dbReference>
<dbReference type="Pfam" id="PF00496">
    <property type="entry name" value="SBP_bac_5"/>
    <property type="match status" value="1"/>
</dbReference>
<dbReference type="InterPro" id="IPR000914">
    <property type="entry name" value="SBP_5_dom"/>
</dbReference>
<dbReference type="PANTHER" id="PTHR30290">
    <property type="entry name" value="PERIPLASMIC BINDING COMPONENT OF ABC TRANSPORTER"/>
    <property type="match status" value="1"/>
</dbReference>
<dbReference type="PIRSF" id="PIRSF002741">
    <property type="entry name" value="MppA"/>
    <property type="match status" value="1"/>
</dbReference>
<dbReference type="GO" id="GO:0042597">
    <property type="term" value="C:periplasmic space"/>
    <property type="evidence" value="ECO:0007669"/>
    <property type="project" value="UniProtKB-ARBA"/>
</dbReference>
<evidence type="ECO:0000256" key="4">
    <source>
        <dbReference type="SAM" id="SignalP"/>
    </source>
</evidence>
<dbReference type="AlphaFoldDB" id="A0A2N0Z781"/>
<protein>
    <submittedName>
        <fullName evidence="6">Peptide ABC transporter substrate-binding protein</fullName>
    </submittedName>
</protein>
<reference evidence="6 7" key="1">
    <citation type="journal article" date="2003" name="Int. J. Syst. Evol. Microbiol.">
        <title>Bacillus nealsonii sp. nov., isolated from a spacecraft-assembly facility, whose spores are gamma-radiation resistant.</title>
        <authorList>
            <person name="Venkateswaran K."/>
            <person name="Kempf M."/>
            <person name="Chen F."/>
            <person name="Satomi M."/>
            <person name="Nicholson W."/>
            <person name="Kern R."/>
        </authorList>
    </citation>
    <scope>NUCLEOTIDE SEQUENCE [LARGE SCALE GENOMIC DNA]</scope>
    <source>
        <strain evidence="6 7">FO-92</strain>
    </source>
</reference>
<keyword evidence="2" id="KW-0813">Transport</keyword>
<feature type="domain" description="Solute-binding protein family 5" evidence="5">
    <location>
        <begin position="87"/>
        <end position="441"/>
    </location>
</feature>
<evidence type="ECO:0000256" key="2">
    <source>
        <dbReference type="ARBA" id="ARBA00022448"/>
    </source>
</evidence>
<feature type="signal peptide" evidence="4">
    <location>
        <begin position="1"/>
        <end position="25"/>
    </location>
</feature>
<feature type="chain" id="PRO_5038487552" evidence="4">
    <location>
        <begin position="26"/>
        <end position="523"/>
    </location>
</feature>